<dbReference type="OrthoDB" id="550424at2759"/>
<keyword evidence="4" id="KW-0346">Stress response</keyword>
<dbReference type="SMART" id="SM00271">
    <property type="entry name" value="DnaJ"/>
    <property type="match status" value="1"/>
</dbReference>
<dbReference type="Gene3D" id="1.10.287.110">
    <property type="entry name" value="DnaJ domain"/>
    <property type="match status" value="1"/>
</dbReference>
<dbReference type="PANTHER" id="PTHR24078:SF553">
    <property type="entry name" value="DNAJ HOMOLOG SUBFAMILY B MEMBER 5"/>
    <property type="match status" value="1"/>
</dbReference>
<dbReference type="RefSeq" id="XP_014170512.1">
    <property type="nucleotide sequence ID" value="XM_014315037.1"/>
</dbReference>
<dbReference type="GO" id="GO:0051082">
    <property type="term" value="F:unfolded protein binding"/>
    <property type="evidence" value="ECO:0007669"/>
    <property type="project" value="InterPro"/>
</dbReference>
<evidence type="ECO:0000313" key="4">
    <source>
        <dbReference type="EMBL" id="EFX01030.1"/>
    </source>
</evidence>
<keyword evidence="1" id="KW-0143">Chaperone</keyword>
<dbReference type="Proteomes" id="UP000007796">
    <property type="component" value="Unassembled WGS sequence"/>
</dbReference>
<dbReference type="CDD" id="cd06257">
    <property type="entry name" value="DnaJ"/>
    <property type="match status" value="1"/>
</dbReference>
<feature type="compositionally biased region" description="Polar residues" evidence="2">
    <location>
        <begin position="335"/>
        <end position="347"/>
    </location>
</feature>
<dbReference type="CDD" id="cd10747">
    <property type="entry name" value="DnaJ_C"/>
    <property type="match status" value="1"/>
</dbReference>
<dbReference type="GO" id="GO:0005829">
    <property type="term" value="C:cytosol"/>
    <property type="evidence" value="ECO:0007669"/>
    <property type="project" value="TreeGrafter"/>
</dbReference>
<accession>F0XLX3</accession>
<dbReference type="InterPro" id="IPR008971">
    <property type="entry name" value="HSP40/DnaJ_pept-bd"/>
</dbReference>
<dbReference type="FunFam" id="2.60.260.20:FF:000013">
    <property type="entry name" value="DnaJ subfamily B member 11"/>
    <property type="match status" value="1"/>
</dbReference>
<dbReference type="AlphaFoldDB" id="F0XLX3"/>
<protein>
    <submittedName>
        <fullName evidence="4">Heat shock protein DNAj</fullName>
    </submittedName>
</protein>
<sequence>MVKESKLYDQLAIKPDASQDEIKKAYRKMALKWHPDKNKNSSVAAEKFKECSQAYEILSDPEKRKAYDTYGLEFILRGGAPYPDPNEAGGGGGGNPFAGAGGVPGGMPGGFQGFSFGGMPGGEGGGARTFRFSTGGGNGHKFSNPETIFAEFMRGGAGGGGGGDDDFGDIFSNINGGGGGPRMSRGGHPGFGGGGGADPFGRSARQHTPEVTTVERPLPVSLEEMFKGTTKKMKVKRKMFDDNGKRTTTDTVLEVPIKPGLKKGSKIHFKGVGDQEEGGQQDLVFIVEEKKHPLYTRDGDDIVLPIDLTLKEALTGWKRTVSTIDGKQFNIEKSGPTQPGSSDSYPSQGMPISKKPGQRGKFVVKYNVKFPTTLTADQKHKLREIL</sequence>
<dbReference type="Pfam" id="PF01556">
    <property type="entry name" value="DnaJ_C"/>
    <property type="match status" value="1"/>
</dbReference>
<evidence type="ECO:0000256" key="2">
    <source>
        <dbReference type="SAM" id="MobiDB-lite"/>
    </source>
</evidence>
<dbReference type="HOGENOM" id="CLU_017633_0_0_1"/>
<evidence type="ECO:0000259" key="3">
    <source>
        <dbReference type="PROSITE" id="PS50076"/>
    </source>
</evidence>
<gene>
    <name evidence="4" type="ORF">CMQ_5972</name>
</gene>
<name>F0XLX3_GROCL</name>
<dbReference type="Gene3D" id="2.60.260.20">
    <property type="entry name" value="Urease metallochaperone UreE, N-terminal domain"/>
    <property type="match status" value="2"/>
</dbReference>
<dbReference type="PROSITE" id="PS50076">
    <property type="entry name" value="DNAJ_2"/>
    <property type="match status" value="1"/>
</dbReference>
<dbReference type="InterPro" id="IPR036869">
    <property type="entry name" value="J_dom_sf"/>
</dbReference>
<organism evidence="5">
    <name type="scientific">Grosmannia clavigera (strain kw1407 / UAMH 11150)</name>
    <name type="common">Blue stain fungus</name>
    <name type="synonym">Graphiocladiella clavigera</name>
    <dbReference type="NCBI Taxonomy" id="655863"/>
    <lineage>
        <taxon>Eukaryota</taxon>
        <taxon>Fungi</taxon>
        <taxon>Dikarya</taxon>
        <taxon>Ascomycota</taxon>
        <taxon>Pezizomycotina</taxon>
        <taxon>Sordariomycetes</taxon>
        <taxon>Sordariomycetidae</taxon>
        <taxon>Ophiostomatales</taxon>
        <taxon>Ophiostomataceae</taxon>
        <taxon>Leptographium</taxon>
    </lineage>
</organism>
<dbReference type="eggNOG" id="KOG0714">
    <property type="taxonomic scope" value="Eukaryota"/>
</dbReference>
<dbReference type="SUPFAM" id="SSF49493">
    <property type="entry name" value="HSP40/DnaJ peptide-binding domain"/>
    <property type="match status" value="2"/>
</dbReference>
<feature type="region of interest" description="Disordered" evidence="2">
    <location>
        <begin position="328"/>
        <end position="357"/>
    </location>
</feature>
<dbReference type="PRINTS" id="PR00625">
    <property type="entry name" value="JDOMAIN"/>
</dbReference>
<dbReference type="FunFam" id="2.60.260.20:FF:000002">
    <property type="entry name" value="Dnaj homolog subfamily b member"/>
    <property type="match status" value="1"/>
</dbReference>
<dbReference type="STRING" id="655863.F0XLX3"/>
<dbReference type="GO" id="GO:0006457">
    <property type="term" value="P:protein folding"/>
    <property type="evidence" value="ECO:0007669"/>
    <property type="project" value="InterPro"/>
</dbReference>
<dbReference type="Pfam" id="PF00226">
    <property type="entry name" value="DnaJ"/>
    <property type="match status" value="1"/>
</dbReference>
<dbReference type="GO" id="GO:0051087">
    <property type="term" value="F:protein-folding chaperone binding"/>
    <property type="evidence" value="ECO:0007669"/>
    <property type="project" value="TreeGrafter"/>
</dbReference>
<dbReference type="InParanoid" id="F0XLX3"/>
<dbReference type="PANTHER" id="PTHR24078">
    <property type="entry name" value="DNAJ HOMOLOG SUBFAMILY C MEMBER"/>
    <property type="match status" value="1"/>
</dbReference>
<feature type="domain" description="J" evidence="3">
    <location>
        <begin position="6"/>
        <end position="71"/>
    </location>
</feature>
<dbReference type="FunCoup" id="F0XLX3">
    <property type="interactions" value="362"/>
</dbReference>
<reference evidence="4 5" key="1">
    <citation type="journal article" date="2011" name="Proc. Natl. Acad. Sci. U.S.A.">
        <title>Genome and transcriptome analyses of the mountain pine beetle-fungal symbiont Grosmannia clavigera, a lodgepole pine pathogen.</title>
        <authorList>
            <person name="DiGuistini S."/>
            <person name="Wang Y."/>
            <person name="Liao N.Y."/>
            <person name="Taylor G."/>
            <person name="Tanguay P."/>
            <person name="Feau N."/>
            <person name="Henrissat B."/>
            <person name="Chan S.K."/>
            <person name="Hesse-Orce U."/>
            <person name="Alamouti S.M."/>
            <person name="Tsui C.K.M."/>
            <person name="Docking R.T."/>
            <person name="Levasseur A."/>
            <person name="Haridas S."/>
            <person name="Robertson G."/>
            <person name="Birol I."/>
            <person name="Holt R.A."/>
            <person name="Marra M.A."/>
            <person name="Hamelin R.C."/>
            <person name="Hirst M."/>
            <person name="Jones S.J.M."/>
            <person name="Bohlmann J."/>
            <person name="Breuil C."/>
        </authorList>
    </citation>
    <scope>NUCLEOTIDE SEQUENCE [LARGE SCALE GENOMIC DNA]</scope>
    <source>
        <strain evidence="5">kw1407 / UAMH 11150</strain>
    </source>
</reference>
<dbReference type="GeneID" id="25979353"/>
<dbReference type="EMBL" id="GL629794">
    <property type="protein sequence ID" value="EFX01030.1"/>
    <property type="molecule type" value="Genomic_DNA"/>
</dbReference>
<evidence type="ECO:0000256" key="1">
    <source>
        <dbReference type="ARBA" id="ARBA00023186"/>
    </source>
</evidence>
<dbReference type="InterPro" id="IPR001623">
    <property type="entry name" value="DnaJ_domain"/>
</dbReference>
<dbReference type="SUPFAM" id="SSF46565">
    <property type="entry name" value="Chaperone J-domain"/>
    <property type="match status" value="1"/>
</dbReference>
<dbReference type="InterPro" id="IPR002939">
    <property type="entry name" value="DnaJ_C"/>
</dbReference>
<dbReference type="InterPro" id="IPR051339">
    <property type="entry name" value="DnaJ_subfamily_B"/>
</dbReference>
<keyword evidence="5" id="KW-1185">Reference proteome</keyword>
<evidence type="ECO:0000313" key="5">
    <source>
        <dbReference type="Proteomes" id="UP000007796"/>
    </source>
</evidence>
<proteinExistence type="predicted"/>
<dbReference type="FunFam" id="1.10.287.110:FF:000136">
    <property type="entry name" value="DnaJ domain-containing protein Psi"/>
    <property type="match status" value="1"/>
</dbReference>
<dbReference type="GO" id="GO:0006413">
    <property type="term" value="P:translational initiation"/>
    <property type="evidence" value="ECO:0007669"/>
    <property type="project" value="TreeGrafter"/>
</dbReference>